<dbReference type="EMBL" id="JBHSEH010000004">
    <property type="protein sequence ID" value="MFC4425184.1"/>
    <property type="molecule type" value="Genomic_DNA"/>
</dbReference>
<gene>
    <name evidence="1" type="ORF">ACFOZ9_03095</name>
</gene>
<organism evidence="1 2">
    <name type="scientific">Deinococcus navajonensis</name>
    <dbReference type="NCBI Taxonomy" id="309884"/>
    <lineage>
        <taxon>Bacteria</taxon>
        <taxon>Thermotogati</taxon>
        <taxon>Deinococcota</taxon>
        <taxon>Deinococci</taxon>
        <taxon>Deinococcales</taxon>
        <taxon>Deinococcaceae</taxon>
        <taxon>Deinococcus</taxon>
    </lineage>
</organism>
<proteinExistence type="predicted"/>
<protein>
    <submittedName>
        <fullName evidence="1">Uncharacterized protein</fullName>
    </submittedName>
</protein>
<name>A0ABV8XHX3_9DEIO</name>
<evidence type="ECO:0000313" key="1">
    <source>
        <dbReference type="EMBL" id="MFC4425184.1"/>
    </source>
</evidence>
<accession>A0ABV8XHX3</accession>
<dbReference type="Proteomes" id="UP001595998">
    <property type="component" value="Unassembled WGS sequence"/>
</dbReference>
<reference evidence="2" key="1">
    <citation type="journal article" date="2019" name="Int. J. Syst. Evol. Microbiol.">
        <title>The Global Catalogue of Microorganisms (GCM) 10K type strain sequencing project: providing services to taxonomists for standard genome sequencing and annotation.</title>
        <authorList>
            <consortium name="The Broad Institute Genomics Platform"/>
            <consortium name="The Broad Institute Genome Sequencing Center for Infectious Disease"/>
            <person name="Wu L."/>
            <person name="Ma J."/>
        </authorList>
    </citation>
    <scope>NUCLEOTIDE SEQUENCE [LARGE SCALE GENOMIC DNA]</scope>
    <source>
        <strain evidence="2">CCUG 56029</strain>
    </source>
</reference>
<dbReference type="RefSeq" id="WP_380036301.1">
    <property type="nucleotide sequence ID" value="NZ_JBHSEH010000004.1"/>
</dbReference>
<keyword evidence="2" id="KW-1185">Reference proteome</keyword>
<sequence>MAPTSGHDPLHHERAELLEHLERLTDVPTAALEFVWLALLVLDFTRAPDPGLQTLSSVM</sequence>
<evidence type="ECO:0000313" key="2">
    <source>
        <dbReference type="Proteomes" id="UP001595998"/>
    </source>
</evidence>
<comment type="caution">
    <text evidence="1">The sequence shown here is derived from an EMBL/GenBank/DDBJ whole genome shotgun (WGS) entry which is preliminary data.</text>
</comment>